<organism evidence="10 11">
    <name type="scientific">Brassicogethes aeneus</name>
    <name type="common">Rape pollen beetle</name>
    <name type="synonym">Meligethes aeneus</name>
    <dbReference type="NCBI Taxonomy" id="1431903"/>
    <lineage>
        <taxon>Eukaryota</taxon>
        <taxon>Metazoa</taxon>
        <taxon>Ecdysozoa</taxon>
        <taxon>Arthropoda</taxon>
        <taxon>Hexapoda</taxon>
        <taxon>Insecta</taxon>
        <taxon>Pterygota</taxon>
        <taxon>Neoptera</taxon>
        <taxon>Endopterygota</taxon>
        <taxon>Coleoptera</taxon>
        <taxon>Polyphaga</taxon>
        <taxon>Cucujiformia</taxon>
        <taxon>Nitidulidae</taxon>
        <taxon>Meligethinae</taxon>
        <taxon>Brassicogethes</taxon>
    </lineage>
</organism>
<evidence type="ECO:0000256" key="3">
    <source>
        <dbReference type="ARBA" id="ARBA00022729"/>
    </source>
</evidence>
<feature type="domain" description="Sushi" evidence="9">
    <location>
        <begin position="154"/>
        <end position="219"/>
    </location>
</feature>
<feature type="transmembrane region" description="Helical" evidence="7">
    <location>
        <begin position="383"/>
        <end position="406"/>
    </location>
</feature>
<keyword evidence="3 8" id="KW-0732">Signal</keyword>
<evidence type="ECO:0000256" key="8">
    <source>
        <dbReference type="SAM" id="SignalP"/>
    </source>
</evidence>
<feature type="signal peptide" evidence="8">
    <location>
        <begin position="1"/>
        <end position="18"/>
    </location>
</feature>
<gene>
    <name evidence="10" type="ORF">MELIAE_LOCUS10775</name>
</gene>
<keyword evidence="2 5" id="KW-0768">Sushi</keyword>
<keyword evidence="4" id="KW-1015">Disulfide bond</keyword>
<feature type="domain" description="Sushi" evidence="9">
    <location>
        <begin position="88"/>
        <end position="153"/>
    </location>
</feature>
<keyword evidence="11" id="KW-1185">Reference proteome</keyword>
<dbReference type="CDD" id="cd00033">
    <property type="entry name" value="CCP"/>
    <property type="match status" value="4"/>
</dbReference>
<dbReference type="PANTHER" id="PTHR45785">
    <property type="entry name" value="COMPLEMENT FACTOR H-RELATED"/>
    <property type="match status" value="1"/>
</dbReference>
<evidence type="ECO:0000313" key="10">
    <source>
        <dbReference type="EMBL" id="CAH0561170.1"/>
    </source>
</evidence>
<name>A0A9P0BEA2_BRAAE</name>
<evidence type="ECO:0000256" key="7">
    <source>
        <dbReference type="SAM" id="Phobius"/>
    </source>
</evidence>
<proteinExistence type="predicted"/>
<evidence type="ECO:0000256" key="2">
    <source>
        <dbReference type="ARBA" id="ARBA00022659"/>
    </source>
</evidence>
<evidence type="ECO:0000256" key="1">
    <source>
        <dbReference type="ARBA" id="ARBA00004328"/>
    </source>
</evidence>
<accession>A0A9P0BEA2</accession>
<keyword evidence="7" id="KW-0812">Transmembrane</keyword>
<dbReference type="OrthoDB" id="6127264at2759"/>
<protein>
    <recommendedName>
        <fullName evidence="9">Sushi domain-containing protein</fullName>
    </recommendedName>
</protein>
<dbReference type="SUPFAM" id="SSF57535">
    <property type="entry name" value="Complement control module/SCR domain"/>
    <property type="match status" value="5"/>
</dbReference>
<dbReference type="Gene3D" id="2.10.70.10">
    <property type="entry name" value="Complement Module, domain 1"/>
    <property type="match status" value="5"/>
</dbReference>
<dbReference type="Pfam" id="PF00084">
    <property type="entry name" value="Sushi"/>
    <property type="match status" value="4"/>
</dbReference>
<feature type="domain" description="Sushi" evidence="9">
    <location>
        <begin position="296"/>
        <end position="364"/>
    </location>
</feature>
<dbReference type="PROSITE" id="PS50923">
    <property type="entry name" value="SUSHI"/>
    <property type="match status" value="4"/>
</dbReference>
<feature type="domain" description="Sushi" evidence="9">
    <location>
        <begin position="228"/>
        <end position="294"/>
    </location>
</feature>
<evidence type="ECO:0000313" key="11">
    <source>
        <dbReference type="Proteomes" id="UP001154078"/>
    </source>
</evidence>
<sequence length="611" mass="67618">MMNSLYLLLLIYLHNNNADKISINTTKDSEFECPDFYNIDNGTVDVSYQGEQLYAVVSCLNGFDLDGISQIRCINGKWDDTVRPSCIRRCRPPPYITDGALKIEGEKDSNGYYHKNAVATYSCLDGFTLIPSESQYRVCEKGIWTGPIAKCMLKNCPKPVDIKNGYYIVDNDDPNEKRYFIGQRIHYKCHLGYTLLGYSSLQCLQGGNWSPKDPPRCQSRITDFSSKASCHYLPSIEHTQTTVLEGFQSEPWFHGTIIEISCVGRYRNVITPCQPSRLECNDGKWEGSIPKCEVAHECYAPPMVPYAQIINFDFFDSENPPGKFPIKSQITYQCLDSYQLQGNEVLKCEVGGCWAPNRIPECMPYYKCFGKNNLLAKVDGFNAIIWSAITGAGVVVVLLILCCAIMTKKKRPMTRTTTNSPPVLRTQISDHATLLNNPDRLALIAFADGVQSQNEDSLPSYDEAVRRASAHAIPVSMMPGCRLSRPHWPSLANRRARNSPNPDLTSVTRHGSFASHSPSTRSGVDSMGSTDTVAISEGSTNITLDTASSHSGSQPGSCRVHCGSLASFDTSSVVNTEDAPLLEESELEEIQVNLDNISAADNCSFKSADVP</sequence>
<feature type="compositionally biased region" description="Polar residues" evidence="6">
    <location>
        <begin position="498"/>
        <end position="532"/>
    </location>
</feature>
<dbReference type="EMBL" id="OV121138">
    <property type="protein sequence ID" value="CAH0561170.1"/>
    <property type="molecule type" value="Genomic_DNA"/>
</dbReference>
<evidence type="ECO:0000256" key="5">
    <source>
        <dbReference type="PROSITE-ProRule" id="PRU00302"/>
    </source>
</evidence>
<evidence type="ECO:0000259" key="9">
    <source>
        <dbReference type="PROSITE" id="PS50923"/>
    </source>
</evidence>
<dbReference type="InterPro" id="IPR051503">
    <property type="entry name" value="ComplSys_Reg/VirEntry_Med"/>
</dbReference>
<feature type="chain" id="PRO_5040310795" description="Sushi domain-containing protein" evidence="8">
    <location>
        <begin position="19"/>
        <end position="611"/>
    </location>
</feature>
<dbReference type="SMART" id="SM00032">
    <property type="entry name" value="CCP"/>
    <property type="match status" value="5"/>
</dbReference>
<keyword evidence="7" id="KW-1133">Transmembrane helix</keyword>
<dbReference type="Proteomes" id="UP001154078">
    <property type="component" value="Chromosome 7"/>
</dbReference>
<dbReference type="AlphaFoldDB" id="A0A9P0BEA2"/>
<comment type="subcellular location">
    <subcellularLocation>
        <location evidence="1">Virion</location>
    </subcellularLocation>
</comment>
<reference evidence="10" key="1">
    <citation type="submission" date="2021-12" db="EMBL/GenBank/DDBJ databases">
        <authorList>
            <person name="King R."/>
        </authorList>
    </citation>
    <scope>NUCLEOTIDE SEQUENCE</scope>
</reference>
<dbReference type="InterPro" id="IPR035976">
    <property type="entry name" value="Sushi/SCR/CCP_sf"/>
</dbReference>
<feature type="region of interest" description="Disordered" evidence="6">
    <location>
        <begin position="486"/>
        <end position="532"/>
    </location>
</feature>
<dbReference type="PANTHER" id="PTHR45785:SF2">
    <property type="entry name" value="COMPLEMENT FACTOR H-RELATED"/>
    <property type="match status" value="1"/>
</dbReference>
<comment type="caution">
    <text evidence="5">Lacks conserved residue(s) required for the propagation of feature annotation.</text>
</comment>
<evidence type="ECO:0000256" key="4">
    <source>
        <dbReference type="ARBA" id="ARBA00023157"/>
    </source>
</evidence>
<keyword evidence="7" id="KW-0472">Membrane</keyword>
<dbReference type="InterPro" id="IPR000436">
    <property type="entry name" value="Sushi_SCR_CCP_dom"/>
</dbReference>
<evidence type="ECO:0000256" key="6">
    <source>
        <dbReference type="SAM" id="MobiDB-lite"/>
    </source>
</evidence>